<feature type="transmembrane region" description="Helical" evidence="6">
    <location>
        <begin position="31"/>
        <end position="54"/>
    </location>
</feature>
<keyword evidence="9" id="KW-1185">Reference proteome</keyword>
<proteinExistence type="inferred from homology"/>
<feature type="domain" description="VTT" evidence="7">
    <location>
        <begin position="89"/>
        <end position="205"/>
    </location>
</feature>
<keyword evidence="4 6" id="KW-1133">Transmembrane helix</keyword>
<keyword evidence="5 6" id="KW-0472">Membrane</keyword>
<dbReference type="Proteomes" id="UP000245680">
    <property type="component" value="Unassembled WGS sequence"/>
</dbReference>
<name>A0A2V2LFS2_9RHOB</name>
<feature type="transmembrane region" description="Helical" evidence="6">
    <location>
        <begin position="217"/>
        <end position="235"/>
    </location>
</feature>
<organism evidence="8 9">
    <name type="scientific">Meridianimarinicoccus roseus</name>
    <dbReference type="NCBI Taxonomy" id="2072018"/>
    <lineage>
        <taxon>Bacteria</taxon>
        <taxon>Pseudomonadati</taxon>
        <taxon>Pseudomonadota</taxon>
        <taxon>Alphaproteobacteria</taxon>
        <taxon>Rhodobacterales</taxon>
        <taxon>Paracoccaceae</taxon>
        <taxon>Meridianimarinicoccus</taxon>
    </lineage>
</organism>
<gene>
    <name evidence="8" type="ORF">DKT77_12470</name>
</gene>
<evidence type="ECO:0000256" key="5">
    <source>
        <dbReference type="ARBA" id="ARBA00023136"/>
    </source>
</evidence>
<dbReference type="OrthoDB" id="9812980at2"/>
<feature type="transmembrane region" description="Helical" evidence="6">
    <location>
        <begin position="109"/>
        <end position="130"/>
    </location>
</feature>
<evidence type="ECO:0000256" key="3">
    <source>
        <dbReference type="ARBA" id="ARBA00022692"/>
    </source>
</evidence>
<evidence type="ECO:0000256" key="6">
    <source>
        <dbReference type="RuleBase" id="RU366058"/>
    </source>
</evidence>
<dbReference type="PANTHER" id="PTHR12677:SF59">
    <property type="entry name" value="GOLGI APPARATUS MEMBRANE PROTEIN TVP38-RELATED"/>
    <property type="match status" value="1"/>
</dbReference>
<feature type="transmembrane region" description="Helical" evidence="6">
    <location>
        <begin position="182"/>
        <end position="205"/>
    </location>
</feature>
<protein>
    <recommendedName>
        <fullName evidence="6">TVP38/TMEM64 family membrane protein</fullName>
    </recommendedName>
</protein>
<dbReference type="Pfam" id="PF09335">
    <property type="entry name" value="VTT_dom"/>
    <property type="match status" value="1"/>
</dbReference>
<comment type="similarity">
    <text evidence="6">Belongs to the TVP38/TMEM64 family.</text>
</comment>
<comment type="caution">
    <text evidence="8">The sequence shown here is derived from an EMBL/GenBank/DDBJ whole genome shotgun (WGS) entry which is preliminary data.</text>
</comment>
<evidence type="ECO:0000256" key="2">
    <source>
        <dbReference type="ARBA" id="ARBA00022475"/>
    </source>
</evidence>
<feature type="transmembrane region" description="Helical" evidence="6">
    <location>
        <begin position="150"/>
        <end position="170"/>
    </location>
</feature>
<evidence type="ECO:0000313" key="9">
    <source>
        <dbReference type="Proteomes" id="UP000245680"/>
    </source>
</evidence>
<dbReference type="InterPro" id="IPR015414">
    <property type="entry name" value="TMEM64"/>
</dbReference>
<evidence type="ECO:0000313" key="8">
    <source>
        <dbReference type="EMBL" id="PWR02354.1"/>
    </source>
</evidence>
<evidence type="ECO:0000259" key="7">
    <source>
        <dbReference type="Pfam" id="PF09335"/>
    </source>
</evidence>
<sequence length="256" mass="26779">MQRLLRCRRNLPDVPEESASKSNSYPSLVKGAALFVGAVLGLGLVGWAAGWWSFDLDRATVETWVARAGPLGPLAVVSLMTVAVVASPIPSAPIALASGAAYGHYAGTLYVALGSEIGALAAFLIARGLGRGPVERLLGERADYGLLGSQNALTLTVFASRLLPFVSFDAMSYAAGFSRLHFWRFALATMAGILPASFVLAHFGSAAMEGTFGSAEWIALGLGLMTGLPLLLVALRRGAASKKDRPKKDATEASRS</sequence>
<feature type="transmembrane region" description="Helical" evidence="6">
    <location>
        <begin position="74"/>
        <end position="97"/>
    </location>
</feature>
<reference evidence="8 9" key="1">
    <citation type="submission" date="2018-05" db="EMBL/GenBank/DDBJ databases">
        <title>Rhodobacteraceae gen. nov., sp. nov. isolated from sea water.</title>
        <authorList>
            <person name="Ren Y."/>
        </authorList>
    </citation>
    <scope>NUCLEOTIDE SEQUENCE [LARGE SCALE GENOMIC DNA]</scope>
    <source>
        <strain evidence="8 9">TG-679</strain>
    </source>
</reference>
<dbReference type="InterPro" id="IPR032816">
    <property type="entry name" value="VTT_dom"/>
</dbReference>
<accession>A0A2V2LFS2</accession>
<evidence type="ECO:0000256" key="4">
    <source>
        <dbReference type="ARBA" id="ARBA00022989"/>
    </source>
</evidence>
<comment type="subcellular location">
    <subcellularLocation>
        <location evidence="1 6">Cell membrane</location>
        <topology evidence="1 6">Multi-pass membrane protein</topology>
    </subcellularLocation>
</comment>
<evidence type="ECO:0000256" key="1">
    <source>
        <dbReference type="ARBA" id="ARBA00004651"/>
    </source>
</evidence>
<keyword evidence="3 6" id="KW-0812">Transmembrane</keyword>
<keyword evidence="2 6" id="KW-1003">Cell membrane</keyword>
<dbReference type="EMBL" id="QGKU01000038">
    <property type="protein sequence ID" value="PWR02354.1"/>
    <property type="molecule type" value="Genomic_DNA"/>
</dbReference>
<dbReference type="AlphaFoldDB" id="A0A2V2LFS2"/>
<dbReference type="GO" id="GO:0005886">
    <property type="term" value="C:plasma membrane"/>
    <property type="evidence" value="ECO:0007669"/>
    <property type="project" value="UniProtKB-SubCell"/>
</dbReference>
<dbReference type="PANTHER" id="PTHR12677">
    <property type="entry name" value="GOLGI APPARATUS MEMBRANE PROTEIN TVP38-RELATED"/>
    <property type="match status" value="1"/>
</dbReference>